<dbReference type="OrthoDB" id="1894652at2759"/>
<dbReference type="FunCoup" id="A0A1V9XUD9">
    <property type="interactions" value="537"/>
</dbReference>
<evidence type="ECO:0000256" key="8">
    <source>
        <dbReference type="ARBA" id="ARBA00023136"/>
    </source>
</evidence>
<dbReference type="PANTHER" id="PTHR21397:SF4">
    <property type="entry name" value="ER MEMBRANE PROTEIN COMPLEX SUBUNIT 10"/>
    <property type="match status" value="1"/>
</dbReference>
<keyword evidence="11" id="KW-1185">Reference proteome</keyword>
<evidence type="ECO:0000256" key="6">
    <source>
        <dbReference type="ARBA" id="ARBA00022824"/>
    </source>
</evidence>
<evidence type="ECO:0000256" key="9">
    <source>
        <dbReference type="SAM" id="SignalP"/>
    </source>
</evidence>
<evidence type="ECO:0000256" key="1">
    <source>
        <dbReference type="ARBA" id="ARBA00004115"/>
    </source>
</evidence>
<feature type="signal peptide" evidence="9">
    <location>
        <begin position="1"/>
        <end position="21"/>
    </location>
</feature>
<evidence type="ECO:0000256" key="2">
    <source>
        <dbReference type="ARBA" id="ARBA00007695"/>
    </source>
</evidence>
<gene>
    <name evidence="10" type="ORF">BIW11_07367</name>
</gene>
<dbReference type="InParanoid" id="A0A1V9XUD9"/>
<feature type="chain" id="PRO_5012190243" description="ER membrane protein complex subunit 10" evidence="9">
    <location>
        <begin position="22"/>
        <end position="208"/>
    </location>
</feature>
<dbReference type="PANTHER" id="PTHR21397">
    <property type="entry name" value="CHROMATIN COMPLEXES SUBUNIT BAP18-RELATED"/>
    <property type="match status" value="1"/>
</dbReference>
<comment type="similarity">
    <text evidence="2">Belongs to the EMC10 family.</text>
</comment>
<dbReference type="AlphaFoldDB" id="A0A1V9XUD9"/>
<sequence length="208" mass="23171">MRLFWLVSLASVFLCSTSANAQEVSPVLLVLHALEYEGTEPMWTSRAKITINSLTQSTAIAETNLVTAEDEAKLARLLADGWYKLKVIDTATGNHVIAWTPHDKPLSQGLKVSLDPSGFLESVSFLPPGSLSSGLNNSDRFLYIQIDVMKTAPSPETATYIQRLEMERREKEKSQGQDNRSFLSKYWMYIVPIAIFMLISGASNPEEQ</sequence>
<keyword evidence="7" id="KW-1133">Transmembrane helix</keyword>
<dbReference type="GO" id="GO:0072546">
    <property type="term" value="C:EMC complex"/>
    <property type="evidence" value="ECO:0007669"/>
    <property type="project" value="TreeGrafter"/>
</dbReference>
<keyword evidence="8" id="KW-0472">Membrane</keyword>
<dbReference type="STRING" id="418985.A0A1V9XUD9"/>
<protein>
    <recommendedName>
        <fullName evidence="3">ER membrane protein complex subunit 10</fullName>
    </recommendedName>
</protein>
<proteinExistence type="inferred from homology"/>
<comment type="caution">
    <text evidence="10">The sequence shown here is derived from an EMBL/GenBank/DDBJ whole genome shotgun (WGS) entry which is preliminary data.</text>
</comment>
<evidence type="ECO:0000256" key="4">
    <source>
        <dbReference type="ARBA" id="ARBA00022692"/>
    </source>
</evidence>
<accession>A0A1V9XUD9</accession>
<dbReference type="CDD" id="cd22209">
    <property type="entry name" value="EMC10"/>
    <property type="match status" value="1"/>
</dbReference>
<evidence type="ECO:0000313" key="10">
    <source>
        <dbReference type="EMBL" id="OQR77053.1"/>
    </source>
</evidence>
<dbReference type="Pfam" id="PF21203">
    <property type="entry name" value="ECM10"/>
    <property type="match status" value="1"/>
</dbReference>
<name>A0A1V9XUD9_9ACAR</name>
<keyword evidence="6" id="KW-0256">Endoplasmic reticulum</keyword>
<evidence type="ECO:0000256" key="5">
    <source>
        <dbReference type="ARBA" id="ARBA00022729"/>
    </source>
</evidence>
<keyword evidence="4" id="KW-0812">Transmembrane</keyword>
<dbReference type="EMBL" id="MNPL01004005">
    <property type="protein sequence ID" value="OQR77053.1"/>
    <property type="molecule type" value="Genomic_DNA"/>
</dbReference>
<comment type="subcellular location">
    <subcellularLocation>
        <location evidence="1">Endoplasmic reticulum membrane</location>
        <topology evidence="1">Single-pass type I membrane protein</topology>
    </subcellularLocation>
</comment>
<evidence type="ECO:0000313" key="11">
    <source>
        <dbReference type="Proteomes" id="UP000192247"/>
    </source>
</evidence>
<keyword evidence="5 9" id="KW-0732">Signal</keyword>
<dbReference type="Proteomes" id="UP000192247">
    <property type="component" value="Unassembled WGS sequence"/>
</dbReference>
<reference evidence="10 11" key="1">
    <citation type="journal article" date="2017" name="Gigascience">
        <title>Draft genome of the honey bee ectoparasitic mite, Tropilaelaps mercedesae, is shaped by the parasitic life history.</title>
        <authorList>
            <person name="Dong X."/>
            <person name="Armstrong S.D."/>
            <person name="Xia D."/>
            <person name="Makepeace B.L."/>
            <person name="Darby A.C."/>
            <person name="Kadowaki T."/>
        </authorList>
    </citation>
    <scope>NUCLEOTIDE SEQUENCE [LARGE SCALE GENOMIC DNA]</scope>
    <source>
        <strain evidence="10">Wuxi-XJTLU</strain>
    </source>
</reference>
<evidence type="ECO:0000256" key="3">
    <source>
        <dbReference type="ARBA" id="ARBA00020105"/>
    </source>
</evidence>
<evidence type="ECO:0000256" key="7">
    <source>
        <dbReference type="ARBA" id="ARBA00022989"/>
    </source>
</evidence>
<organism evidence="10 11">
    <name type="scientific">Tropilaelaps mercedesae</name>
    <dbReference type="NCBI Taxonomy" id="418985"/>
    <lineage>
        <taxon>Eukaryota</taxon>
        <taxon>Metazoa</taxon>
        <taxon>Ecdysozoa</taxon>
        <taxon>Arthropoda</taxon>
        <taxon>Chelicerata</taxon>
        <taxon>Arachnida</taxon>
        <taxon>Acari</taxon>
        <taxon>Parasitiformes</taxon>
        <taxon>Mesostigmata</taxon>
        <taxon>Gamasina</taxon>
        <taxon>Dermanyssoidea</taxon>
        <taxon>Laelapidae</taxon>
        <taxon>Tropilaelaps</taxon>
    </lineage>
</organism>